<sequence>MTLRASASRSVRESAAAWYGSAGTLSAAQADAILADPSYRVRRATGRLFWRGSDVGPARQRELTQWFASAAALSEMRADTLREDYGVREEESGSWSSLPSGIAARQAEARGQFLGEALASAPPDVDISGLLAEVAETVGVTDLIEDAITAIGRSTALSAAARQSALLSLYHAADTASWRDVNPRPRGALFKALVPLLADGAASDADVAARLEQALAWQRRQTNDWPALRAGLVSGSRAERIDALVKLADRALDEVNSGLAAGLIGLTDVSAAQKAQLLNDVTPSLAGWLVPVAALEAAMDPRAVLARIAALAQAQRMRLGADMLQAYGRAAASLDLSGAELAQAVTRYAGAVDGYWARQVPAEIAGLLAVLDDARVSDDERAQAWQEILAPVGAAPRWFLLIAAPSGGPSMNAIAAIVRPRVVVGASTCWNGHADPATTRDALSFMLLPYIIEPATLELDPHVVVAQRAAAVRAASQHTEELPDGADPAAVFALRPAWRSAYIAAADPVRAAWEKPAAELAPEVLGITDSEAMLYNAAHRLAFARDLRSLPREQIDAVHAHLAQHGTTARARDQYAFALEAMYGTAYDALATRFRDAVDLRWDLGDAARARGEEAALEAILGAAGHDFGMLDSALALSSQVVAGARVSSSFRQGMLEFGLEAERFWGTLGLWAAGPIIEARTTEPDLSFIARADAVHVFGLGSASGNREFIAKSSTFGSITRDPRMPPAAALQIAWNRLALGRFDLRRGLSYIGSERVSPETITSTVDAVLGIRARDDVDPEEKKALGRALLSVLE</sequence>
<organism evidence="1 2">
    <name type="scientific">Sorangium cellulosum</name>
    <name type="common">Polyangium cellulosum</name>
    <dbReference type="NCBI Taxonomy" id="56"/>
    <lineage>
        <taxon>Bacteria</taxon>
        <taxon>Pseudomonadati</taxon>
        <taxon>Myxococcota</taxon>
        <taxon>Polyangia</taxon>
        <taxon>Polyangiales</taxon>
        <taxon>Polyangiaceae</taxon>
        <taxon>Sorangium</taxon>
    </lineage>
</organism>
<dbReference type="AlphaFoldDB" id="A0A150Q6D3"/>
<evidence type="ECO:0000313" key="2">
    <source>
        <dbReference type="Proteomes" id="UP000075260"/>
    </source>
</evidence>
<evidence type="ECO:0000313" key="1">
    <source>
        <dbReference type="EMBL" id="KYF63413.1"/>
    </source>
</evidence>
<reference evidence="1 2" key="1">
    <citation type="submission" date="2014-02" db="EMBL/GenBank/DDBJ databases">
        <title>The small core and large imbalanced accessory genome model reveals a collaborative survival strategy of Sorangium cellulosum strains in nature.</title>
        <authorList>
            <person name="Han K."/>
            <person name="Peng R."/>
            <person name="Blom J."/>
            <person name="Li Y.-Z."/>
        </authorList>
    </citation>
    <scope>NUCLEOTIDE SEQUENCE [LARGE SCALE GENOMIC DNA]</scope>
    <source>
        <strain evidence="1 2">So0008-312</strain>
    </source>
</reference>
<protein>
    <submittedName>
        <fullName evidence="1">Uncharacterized protein</fullName>
    </submittedName>
</protein>
<accession>A0A150Q6D3</accession>
<gene>
    <name evidence="1" type="ORF">BE15_36775</name>
</gene>
<name>A0A150Q6D3_SORCE</name>
<dbReference type="Proteomes" id="UP000075260">
    <property type="component" value="Unassembled WGS sequence"/>
</dbReference>
<proteinExistence type="predicted"/>
<comment type="caution">
    <text evidence="1">The sequence shown here is derived from an EMBL/GenBank/DDBJ whole genome shotgun (WGS) entry which is preliminary data.</text>
</comment>
<dbReference type="RefSeq" id="WP_061612160.1">
    <property type="nucleotide sequence ID" value="NZ_JEMA01001004.1"/>
</dbReference>
<dbReference type="EMBL" id="JEMA01001004">
    <property type="protein sequence ID" value="KYF63413.1"/>
    <property type="molecule type" value="Genomic_DNA"/>
</dbReference>